<organism evidence="1 2">
    <name type="scientific">Aeromonas bivalvium</name>
    <dbReference type="NCBI Taxonomy" id="440079"/>
    <lineage>
        <taxon>Bacteria</taxon>
        <taxon>Pseudomonadati</taxon>
        <taxon>Pseudomonadota</taxon>
        <taxon>Gammaproteobacteria</taxon>
        <taxon>Aeromonadales</taxon>
        <taxon>Aeromonadaceae</taxon>
        <taxon>Aeromonas</taxon>
    </lineage>
</organism>
<dbReference type="RefSeq" id="WP_270672186.1">
    <property type="nucleotide sequence ID" value="NZ_JBGXBU010000014.1"/>
</dbReference>
<gene>
    <name evidence="1" type="ORF">ACEUDJ_19770</name>
</gene>
<dbReference type="Proteomes" id="UP001630969">
    <property type="component" value="Unassembled WGS sequence"/>
</dbReference>
<reference evidence="1 2" key="1">
    <citation type="submission" date="2024-09" db="EMBL/GenBank/DDBJ databases">
        <title>Aeromonas strains Genome sequencing and assembly.</title>
        <authorList>
            <person name="Hu X."/>
            <person name="Tang B."/>
        </authorList>
    </citation>
    <scope>NUCLEOTIDE SEQUENCE [LARGE SCALE GENOMIC DNA]</scope>
    <source>
        <strain evidence="1 2">NB23SCDHY001</strain>
    </source>
</reference>
<proteinExistence type="predicted"/>
<comment type="caution">
    <text evidence="1">The sequence shown here is derived from an EMBL/GenBank/DDBJ whole genome shotgun (WGS) entry which is preliminary data.</text>
</comment>
<evidence type="ECO:0000313" key="2">
    <source>
        <dbReference type="Proteomes" id="UP001630969"/>
    </source>
</evidence>
<sequence>MAAAISTIGVDSMKETYPMTKSRIEAVEVCEGILRKEIEYNEKNNIYPSINATVRVLLRQSQTMAPVYEELCELLALERYVASFLDALISTFTFWDEDDMRKAREDRSRLIQVNEDISDLASRLADLLREREDICNRAGFGCERETGLAALFDRAGEHNPLYTMYPQDEFLRLAHRYDYKYWPSIEDLLKVLACDAEQSEVYAHDAETEAGTSSRKPSQYDVLRAFQAKLDDYALGGSLPSNLRLSDSAMATILNCITELDADSLVTAEYIKSFRQKERERFKSRRQ</sequence>
<name>A0ABW9GYA2_9GAMM</name>
<keyword evidence="2" id="KW-1185">Reference proteome</keyword>
<protein>
    <submittedName>
        <fullName evidence="1">Uncharacterized protein</fullName>
    </submittedName>
</protein>
<evidence type="ECO:0000313" key="1">
    <source>
        <dbReference type="EMBL" id="MFM4895086.1"/>
    </source>
</evidence>
<accession>A0ABW9GYA2</accession>
<dbReference type="EMBL" id="JBGXBU010000014">
    <property type="protein sequence ID" value="MFM4895086.1"/>
    <property type="molecule type" value="Genomic_DNA"/>
</dbReference>
<dbReference type="GeneID" id="97222385"/>